<dbReference type="GO" id="GO:0006003">
    <property type="term" value="P:fructose 2,6-bisphosphate metabolic process"/>
    <property type="evidence" value="ECO:0007669"/>
    <property type="project" value="InterPro"/>
</dbReference>
<dbReference type="GO" id="GO:0043540">
    <property type="term" value="C:6-phosphofructo-2-kinase/fructose-2,6-biphosphatase complex"/>
    <property type="evidence" value="ECO:0007669"/>
    <property type="project" value="TreeGrafter"/>
</dbReference>
<evidence type="ECO:0000256" key="1">
    <source>
        <dbReference type="ARBA" id="ARBA00022741"/>
    </source>
</evidence>
<dbReference type="InterPro" id="IPR027417">
    <property type="entry name" value="P-loop_NTPase"/>
</dbReference>
<dbReference type="PANTHER" id="PTHR10606:SF15">
    <property type="entry name" value="6-PHOSPHOFRUCTO-2-KINASE_FRUCTOSE-2,6-BISPHOSPHATASE 1"/>
    <property type="match status" value="1"/>
</dbReference>
<accession>A0A5N3UVW7</accession>
<sequence length="81" mass="8940">ETEVPILWTSDAKNSVCLPASIPQFTNSPTMVIMVGLPARGKTYISTKLTRYLNWIGTPTKVDASCLKAHGHHVMEHITCM</sequence>
<protein>
    <recommendedName>
        <fullName evidence="4">6-phosphofructo-2-kinase domain-containing protein</fullName>
    </recommendedName>
</protein>
<dbReference type="GO" id="GO:0005524">
    <property type="term" value="F:ATP binding"/>
    <property type="evidence" value="ECO:0007669"/>
    <property type="project" value="UniProtKB-KW"/>
</dbReference>
<dbReference type="PANTHER" id="PTHR10606">
    <property type="entry name" value="6-PHOSPHOFRUCTO-2-KINASE/FRUCTOSE-2,6-BISPHOSPHATASE"/>
    <property type="match status" value="1"/>
</dbReference>
<keyword evidence="1" id="KW-0547">Nucleotide-binding</keyword>
<dbReference type="SUPFAM" id="SSF52540">
    <property type="entry name" value="P-loop containing nucleoside triphosphate hydrolases"/>
    <property type="match status" value="1"/>
</dbReference>
<organism evidence="5 6">
    <name type="scientific">Muntiacus reevesi</name>
    <name type="common">Reeves' muntjac</name>
    <name type="synonym">Cervus reevesi</name>
    <dbReference type="NCBI Taxonomy" id="9886"/>
    <lineage>
        <taxon>Eukaryota</taxon>
        <taxon>Metazoa</taxon>
        <taxon>Chordata</taxon>
        <taxon>Craniata</taxon>
        <taxon>Vertebrata</taxon>
        <taxon>Euteleostomi</taxon>
        <taxon>Mammalia</taxon>
        <taxon>Eutheria</taxon>
        <taxon>Laurasiatheria</taxon>
        <taxon>Artiodactyla</taxon>
        <taxon>Ruminantia</taxon>
        <taxon>Pecora</taxon>
        <taxon>Cervidae</taxon>
        <taxon>Muntiacinae</taxon>
        <taxon>Muntiacus</taxon>
    </lineage>
</organism>
<evidence type="ECO:0000313" key="6">
    <source>
        <dbReference type="Proteomes" id="UP000326062"/>
    </source>
</evidence>
<dbReference type="AlphaFoldDB" id="A0A5N3UVW7"/>
<dbReference type="FunFam" id="3.40.50.300:FF:006182">
    <property type="entry name" value="6-phosphofructo-2-kinase/fructose-2,6-biphosphatase 2b"/>
    <property type="match status" value="1"/>
</dbReference>
<dbReference type="Pfam" id="PF01591">
    <property type="entry name" value="6PF2K"/>
    <property type="match status" value="1"/>
</dbReference>
<evidence type="ECO:0000313" key="5">
    <source>
        <dbReference type="EMBL" id="KAB0340969.1"/>
    </source>
</evidence>
<name>A0A5N3UVW7_MUNRE</name>
<dbReference type="InterPro" id="IPR013079">
    <property type="entry name" value="6Phosfructo_kin"/>
</dbReference>
<dbReference type="Proteomes" id="UP000326062">
    <property type="component" value="Unassembled WGS sequence"/>
</dbReference>
<comment type="caution">
    <text evidence="5">The sequence shown here is derived from an EMBL/GenBank/DDBJ whole genome shotgun (WGS) entry which is preliminary data.</text>
</comment>
<keyword evidence="6" id="KW-1185">Reference proteome</keyword>
<evidence type="ECO:0000256" key="3">
    <source>
        <dbReference type="ARBA" id="ARBA00022840"/>
    </source>
</evidence>
<dbReference type="EMBL" id="VCEB01003570">
    <property type="protein sequence ID" value="KAB0340969.1"/>
    <property type="molecule type" value="Genomic_DNA"/>
</dbReference>
<proteinExistence type="predicted"/>
<dbReference type="GO" id="GO:0006000">
    <property type="term" value="P:fructose metabolic process"/>
    <property type="evidence" value="ECO:0007669"/>
    <property type="project" value="InterPro"/>
</dbReference>
<dbReference type="GO" id="GO:0003873">
    <property type="term" value="F:6-phosphofructo-2-kinase activity"/>
    <property type="evidence" value="ECO:0007669"/>
    <property type="project" value="InterPro"/>
</dbReference>
<keyword evidence="3" id="KW-0067">ATP-binding</keyword>
<feature type="domain" description="6-phosphofructo-2-kinase" evidence="4">
    <location>
        <begin position="21"/>
        <end position="62"/>
    </location>
</feature>
<dbReference type="InterPro" id="IPR003094">
    <property type="entry name" value="6Pfruct_kin"/>
</dbReference>
<gene>
    <name evidence="5" type="ORF">FD755_024561</name>
</gene>
<feature type="non-terminal residue" evidence="5">
    <location>
        <position position="1"/>
    </location>
</feature>
<evidence type="ECO:0000256" key="2">
    <source>
        <dbReference type="ARBA" id="ARBA00022801"/>
    </source>
</evidence>
<reference evidence="5 6" key="1">
    <citation type="submission" date="2019-06" db="EMBL/GenBank/DDBJ databases">
        <title>Discovery of a novel chromosome fission-fusion reversal in muntjac.</title>
        <authorList>
            <person name="Mudd A.B."/>
            <person name="Bredeson J.V."/>
            <person name="Baum R."/>
            <person name="Hockemeyer D."/>
            <person name="Rokhsar D.S."/>
        </authorList>
    </citation>
    <scope>NUCLEOTIDE SEQUENCE [LARGE SCALE GENOMIC DNA]</scope>
    <source>
        <strain evidence="5">UCam_UCB_Mr</strain>
        <tissue evidence="5">Fibroblast cell line</tissue>
    </source>
</reference>
<keyword evidence="2" id="KW-0378">Hydrolase</keyword>
<dbReference type="GO" id="GO:0004331">
    <property type="term" value="F:fructose-2,6-bisphosphate 2-phosphatase activity"/>
    <property type="evidence" value="ECO:0007669"/>
    <property type="project" value="TreeGrafter"/>
</dbReference>
<evidence type="ECO:0000259" key="4">
    <source>
        <dbReference type="Pfam" id="PF01591"/>
    </source>
</evidence>
<dbReference type="Gene3D" id="3.40.50.300">
    <property type="entry name" value="P-loop containing nucleotide triphosphate hydrolases"/>
    <property type="match status" value="1"/>
</dbReference>